<proteinExistence type="predicted"/>
<protein>
    <submittedName>
        <fullName evidence="1">Uncharacterized protein</fullName>
    </submittedName>
</protein>
<gene>
    <name evidence="1" type="ORF">A3Q56_06180</name>
</gene>
<dbReference type="Proteomes" id="UP000078046">
    <property type="component" value="Unassembled WGS sequence"/>
</dbReference>
<sequence>MGRESRQPVGKNIITYCMVVKLNSINLKLIRRENKVNKVEADSTVEVKKENILVENITQKDVTPSREQISDAIKTIYKALSRKNNAPYEMYMNIASVYAFLQ</sequence>
<evidence type="ECO:0000313" key="1">
    <source>
        <dbReference type="EMBL" id="OAF66100.1"/>
    </source>
</evidence>
<keyword evidence="2" id="KW-1185">Reference proteome</keyword>
<organism evidence="1 2">
    <name type="scientific">Intoshia linei</name>
    <dbReference type="NCBI Taxonomy" id="1819745"/>
    <lineage>
        <taxon>Eukaryota</taxon>
        <taxon>Metazoa</taxon>
        <taxon>Spiralia</taxon>
        <taxon>Lophotrochozoa</taxon>
        <taxon>Mesozoa</taxon>
        <taxon>Orthonectida</taxon>
        <taxon>Rhopaluridae</taxon>
        <taxon>Intoshia</taxon>
    </lineage>
</organism>
<comment type="caution">
    <text evidence="1">The sequence shown here is derived from an EMBL/GenBank/DDBJ whole genome shotgun (WGS) entry which is preliminary data.</text>
</comment>
<dbReference type="EMBL" id="LWCA01001038">
    <property type="protein sequence ID" value="OAF66100.1"/>
    <property type="molecule type" value="Genomic_DNA"/>
</dbReference>
<dbReference type="AlphaFoldDB" id="A0A177AW85"/>
<accession>A0A177AW85</accession>
<name>A0A177AW85_9BILA</name>
<evidence type="ECO:0000313" key="2">
    <source>
        <dbReference type="Proteomes" id="UP000078046"/>
    </source>
</evidence>
<reference evidence="1 2" key="1">
    <citation type="submission" date="2016-04" db="EMBL/GenBank/DDBJ databases">
        <title>The genome of Intoshia linei affirms orthonectids as highly simplified spiralians.</title>
        <authorList>
            <person name="Mikhailov K.V."/>
            <person name="Slusarev G.S."/>
            <person name="Nikitin M.A."/>
            <person name="Logacheva M.D."/>
            <person name="Penin A."/>
            <person name="Aleoshin V."/>
            <person name="Panchin Y.V."/>
        </authorList>
    </citation>
    <scope>NUCLEOTIDE SEQUENCE [LARGE SCALE GENOMIC DNA]</scope>
    <source>
        <strain evidence="1">Intl2013</strain>
        <tissue evidence="1">Whole animal</tissue>
    </source>
</reference>